<feature type="compositionally biased region" description="Polar residues" evidence="1">
    <location>
        <begin position="55"/>
        <end position="66"/>
    </location>
</feature>
<feature type="region of interest" description="Disordered" evidence="1">
    <location>
        <begin position="220"/>
        <end position="255"/>
    </location>
</feature>
<name>A0A4Z2F845_9TELE</name>
<feature type="region of interest" description="Disordered" evidence="1">
    <location>
        <begin position="45"/>
        <end position="82"/>
    </location>
</feature>
<dbReference type="Proteomes" id="UP000314294">
    <property type="component" value="Unassembled WGS sequence"/>
</dbReference>
<proteinExistence type="predicted"/>
<feature type="compositionally biased region" description="Basic residues" evidence="1">
    <location>
        <begin position="67"/>
        <end position="82"/>
    </location>
</feature>
<gene>
    <name evidence="2" type="ORF">EYF80_052855</name>
</gene>
<evidence type="ECO:0000313" key="3">
    <source>
        <dbReference type="Proteomes" id="UP000314294"/>
    </source>
</evidence>
<feature type="region of interest" description="Disordered" evidence="1">
    <location>
        <begin position="133"/>
        <end position="169"/>
    </location>
</feature>
<dbReference type="EMBL" id="SRLO01001547">
    <property type="protein sequence ID" value="TNN36984.1"/>
    <property type="molecule type" value="Genomic_DNA"/>
</dbReference>
<feature type="compositionally biased region" description="Low complexity" evidence="1">
    <location>
        <begin position="158"/>
        <end position="169"/>
    </location>
</feature>
<organism evidence="2 3">
    <name type="scientific">Liparis tanakae</name>
    <name type="common">Tanaka's snailfish</name>
    <dbReference type="NCBI Taxonomy" id="230148"/>
    <lineage>
        <taxon>Eukaryota</taxon>
        <taxon>Metazoa</taxon>
        <taxon>Chordata</taxon>
        <taxon>Craniata</taxon>
        <taxon>Vertebrata</taxon>
        <taxon>Euteleostomi</taxon>
        <taxon>Actinopterygii</taxon>
        <taxon>Neopterygii</taxon>
        <taxon>Teleostei</taxon>
        <taxon>Neoteleostei</taxon>
        <taxon>Acanthomorphata</taxon>
        <taxon>Eupercaria</taxon>
        <taxon>Perciformes</taxon>
        <taxon>Cottioidei</taxon>
        <taxon>Cottales</taxon>
        <taxon>Liparidae</taxon>
        <taxon>Liparis</taxon>
    </lineage>
</organism>
<sequence length="255" mass="28692">MTDAVKNVTVTNGEGRFISLMSNPLLHSECLIVVKTTVGFIETQPQHGRVRRRSPASSTRRGSSVKTYRKASTHRKKPKLGPRQVRHLYSGGGVALCNVTALGEPDMWRDTQLLKRLFNLQLGQVGCYGNTKRNQRLERGARKRSRRKKEDVRHFGRKNNNNNNNKAKATWMSGGRLKLVAGLRFLLAVVPALLALLAEFFRFLLFVVVCRAGSALARPARRKRGNAKEIKHTDGDKTKSTPGSRIYKSDYTRHS</sequence>
<evidence type="ECO:0000256" key="1">
    <source>
        <dbReference type="SAM" id="MobiDB-lite"/>
    </source>
</evidence>
<accession>A0A4Z2F845</accession>
<evidence type="ECO:0000313" key="2">
    <source>
        <dbReference type="EMBL" id="TNN36984.1"/>
    </source>
</evidence>
<keyword evidence="3" id="KW-1185">Reference proteome</keyword>
<protein>
    <submittedName>
        <fullName evidence="2">Uncharacterized protein</fullName>
    </submittedName>
</protein>
<feature type="compositionally biased region" description="Basic and acidic residues" evidence="1">
    <location>
        <begin position="226"/>
        <end position="239"/>
    </location>
</feature>
<dbReference type="AlphaFoldDB" id="A0A4Z2F845"/>
<comment type="caution">
    <text evidence="2">The sequence shown here is derived from an EMBL/GenBank/DDBJ whole genome shotgun (WGS) entry which is preliminary data.</text>
</comment>
<reference evidence="2 3" key="1">
    <citation type="submission" date="2019-03" db="EMBL/GenBank/DDBJ databases">
        <title>First draft genome of Liparis tanakae, snailfish: a comprehensive survey of snailfish specific genes.</title>
        <authorList>
            <person name="Kim W."/>
            <person name="Song I."/>
            <person name="Jeong J.-H."/>
            <person name="Kim D."/>
            <person name="Kim S."/>
            <person name="Ryu S."/>
            <person name="Song J.Y."/>
            <person name="Lee S.K."/>
        </authorList>
    </citation>
    <scope>NUCLEOTIDE SEQUENCE [LARGE SCALE GENOMIC DNA]</scope>
    <source>
        <tissue evidence="2">Muscle</tissue>
    </source>
</reference>